<proteinExistence type="predicted"/>
<dbReference type="Gene3D" id="3.40.50.800">
    <property type="entry name" value="Anticodon-binding domain"/>
    <property type="match status" value="1"/>
</dbReference>
<evidence type="ECO:0000313" key="2">
    <source>
        <dbReference type="Proteomes" id="UP000663868"/>
    </source>
</evidence>
<name>A0A818QAP6_9BILA</name>
<dbReference type="EMBL" id="CAJOBB010000281">
    <property type="protein sequence ID" value="CAF3638229.1"/>
    <property type="molecule type" value="Genomic_DNA"/>
</dbReference>
<evidence type="ECO:0000313" key="1">
    <source>
        <dbReference type="EMBL" id="CAF3638229.1"/>
    </source>
</evidence>
<reference evidence="1" key="1">
    <citation type="submission" date="2021-02" db="EMBL/GenBank/DDBJ databases">
        <authorList>
            <person name="Nowell W R."/>
        </authorList>
    </citation>
    <scope>NUCLEOTIDE SEQUENCE</scope>
</reference>
<organism evidence="1 2">
    <name type="scientific">Adineta steineri</name>
    <dbReference type="NCBI Taxonomy" id="433720"/>
    <lineage>
        <taxon>Eukaryota</taxon>
        <taxon>Metazoa</taxon>
        <taxon>Spiralia</taxon>
        <taxon>Gnathifera</taxon>
        <taxon>Rotifera</taxon>
        <taxon>Eurotatoria</taxon>
        <taxon>Bdelloidea</taxon>
        <taxon>Adinetida</taxon>
        <taxon>Adinetidae</taxon>
        <taxon>Adineta</taxon>
    </lineage>
</organism>
<dbReference type="SUPFAM" id="SSF52954">
    <property type="entry name" value="Class II aaRS ABD-related"/>
    <property type="match status" value="1"/>
</dbReference>
<sequence length="221" mass="26292">MTIAWQTKLSSNHSQPPLILKHDNSIENNDYLCIRYIKPMNEINLIRLADERTRFWKKYFLRREKLECISSKSNQFDINYRFSEDTEPYYLETIQSNNDSSLDLLLNINHTLITLLIDCQMKNLHPLLTTHQIGIKSTLKSAELSRYLSKLLTYKYHLRVLSLMNEENYDYLPFHIILNDDSLKNGLCSIWNRDTELNEQIHIKQVAKRLADYFKALDDFI</sequence>
<protein>
    <submittedName>
        <fullName evidence="1">Uncharacterized protein</fullName>
    </submittedName>
</protein>
<accession>A0A818QAP6</accession>
<dbReference type="InterPro" id="IPR036621">
    <property type="entry name" value="Anticodon-bd_dom_sf"/>
</dbReference>
<gene>
    <name evidence="1" type="ORF">KXQ929_LOCUS7044</name>
</gene>
<comment type="caution">
    <text evidence="1">The sequence shown here is derived from an EMBL/GenBank/DDBJ whole genome shotgun (WGS) entry which is preliminary data.</text>
</comment>
<dbReference type="AlphaFoldDB" id="A0A818QAP6"/>
<dbReference type="Proteomes" id="UP000663868">
    <property type="component" value="Unassembled WGS sequence"/>
</dbReference>